<name>A0A1E5QAI7_9PROT</name>
<dbReference type="OrthoDB" id="7364583at2"/>
<accession>A0A1E5QAI7</accession>
<gene>
    <name evidence="1" type="ORF">BEN30_05625</name>
</gene>
<dbReference type="EMBL" id="MCGG01000011">
    <property type="protein sequence ID" value="OEJ68734.1"/>
    <property type="molecule type" value="Genomic_DNA"/>
</dbReference>
<evidence type="ECO:0000313" key="1">
    <source>
        <dbReference type="EMBL" id="OEJ68734.1"/>
    </source>
</evidence>
<keyword evidence="2" id="KW-1185">Reference proteome</keyword>
<sequence>MDTDDLEPRKAKVGQKDLDELSIEAIGEYILGLKAEIERAEAVISAKHAARAGADAFFKS</sequence>
<dbReference type="Pfam" id="PF06698">
    <property type="entry name" value="DUF1192"/>
    <property type="match status" value="1"/>
</dbReference>
<comment type="caution">
    <text evidence="1">The sequence shown here is derived from an EMBL/GenBank/DDBJ whole genome shotgun (WGS) entry which is preliminary data.</text>
</comment>
<reference evidence="2" key="1">
    <citation type="submission" date="2016-07" db="EMBL/GenBank/DDBJ databases">
        <authorList>
            <person name="Florea S."/>
            <person name="Webb J.S."/>
            <person name="Jaromczyk J."/>
            <person name="Schardl C.L."/>
        </authorList>
    </citation>
    <scope>NUCLEOTIDE SEQUENCE [LARGE SCALE GENOMIC DNA]</scope>
    <source>
        <strain evidence="2">MV-1</strain>
    </source>
</reference>
<dbReference type="InterPro" id="IPR009579">
    <property type="entry name" value="DUF1192"/>
</dbReference>
<dbReference type="AlphaFoldDB" id="A0A1E5QAI7"/>
<dbReference type="RefSeq" id="WP_069957092.1">
    <property type="nucleotide sequence ID" value="NZ_MCGG01000011.1"/>
</dbReference>
<proteinExistence type="predicted"/>
<dbReference type="Proteomes" id="UP000095347">
    <property type="component" value="Unassembled WGS sequence"/>
</dbReference>
<protein>
    <submittedName>
        <fullName evidence="1">DUF1192 domain-containing protein</fullName>
    </submittedName>
</protein>
<organism evidence="1 2">
    <name type="scientific">Magnetovibrio blakemorei</name>
    <dbReference type="NCBI Taxonomy" id="28181"/>
    <lineage>
        <taxon>Bacteria</taxon>
        <taxon>Pseudomonadati</taxon>
        <taxon>Pseudomonadota</taxon>
        <taxon>Alphaproteobacteria</taxon>
        <taxon>Rhodospirillales</taxon>
        <taxon>Magnetovibrionaceae</taxon>
        <taxon>Magnetovibrio</taxon>
    </lineage>
</organism>
<evidence type="ECO:0000313" key="2">
    <source>
        <dbReference type="Proteomes" id="UP000095347"/>
    </source>
</evidence>